<protein>
    <submittedName>
        <fullName evidence="1">Uncharacterized protein</fullName>
    </submittedName>
</protein>
<dbReference type="KEGG" id="lez:GLE_5533"/>
<dbReference type="STRING" id="69.GLE_5533"/>
<evidence type="ECO:0000313" key="1">
    <source>
        <dbReference type="EMBL" id="ALN60874.1"/>
    </source>
</evidence>
<sequence length="74" mass="8177">MTQPTDPLDSLSVSPAAQVIDYVPASAASPPADDMDSMSPYEKLAYLAYVLPARIYAANPWLLDPKYRNYLENL</sequence>
<dbReference type="AlphaFoldDB" id="A0A0S2DQU2"/>
<dbReference type="Proteomes" id="UP000061569">
    <property type="component" value="Chromosome"/>
</dbReference>
<dbReference type="PATRIC" id="fig|69.6.peg.5452"/>
<gene>
    <name evidence="1" type="ORF">GLE_5533</name>
</gene>
<accession>A0A0S2DQU2</accession>
<evidence type="ECO:0000313" key="2">
    <source>
        <dbReference type="Proteomes" id="UP000061569"/>
    </source>
</evidence>
<organism evidence="1 2">
    <name type="scientific">Lysobacter enzymogenes</name>
    <dbReference type="NCBI Taxonomy" id="69"/>
    <lineage>
        <taxon>Bacteria</taxon>
        <taxon>Pseudomonadati</taxon>
        <taxon>Pseudomonadota</taxon>
        <taxon>Gammaproteobacteria</taxon>
        <taxon>Lysobacterales</taxon>
        <taxon>Lysobacteraceae</taxon>
        <taxon>Lysobacter</taxon>
    </lineage>
</organism>
<dbReference type="EMBL" id="CP013140">
    <property type="protein sequence ID" value="ALN60874.1"/>
    <property type="molecule type" value="Genomic_DNA"/>
</dbReference>
<dbReference type="OrthoDB" id="9923197at2"/>
<proteinExistence type="predicted"/>
<reference evidence="1 2" key="1">
    <citation type="submission" date="2015-11" db="EMBL/GenBank/DDBJ databases">
        <title>Genome sequences of Lysobacter enzymogenes strain C3 and Lysobacter antibioticus ATCC 29479.</title>
        <authorList>
            <person name="Kobayashi D.Y."/>
        </authorList>
    </citation>
    <scope>NUCLEOTIDE SEQUENCE [LARGE SCALE GENOMIC DNA]</scope>
    <source>
        <strain evidence="1 2">C3</strain>
    </source>
</reference>
<name>A0A0S2DQU2_LYSEN</name>